<dbReference type="PROSITE" id="PS50931">
    <property type="entry name" value="HTH_LYSR"/>
    <property type="match status" value="1"/>
</dbReference>
<evidence type="ECO:0000256" key="2">
    <source>
        <dbReference type="ARBA" id="ARBA00023015"/>
    </source>
</evidence>
<proteinExistence type="inferred from homology"/>
<dbReference type="Gene3D" id="1.10.10.10">
    <property type="entry name" value="Winged helix-like DNA-binding domain superfamily/Winged helix DNA-binding domain"/>
    <property type="match status" value="1"/>
</dbReference>
<evidence type="ECO:0000259" key="5">
    <source>
        <dbReference type="PROSITE" id="PS50931"/>
    </source>
</evidence>
<keyword evidence="2" id="KW-0805">Transcription regulation</keyword>
<comment type="similarity">
    <text evidence="1">Belongs to the LysR transcriptional regulatory family.</text>
</comment>
<dbReference type="Pfam" id="PF00126">
    <property type="entry name" value="HTH_1"/>
    <property type="match status" value="1"/>
</dbReference>
<evidence type="ECO:0000313" key="7">
    <source>
        <dbReference type="Proteomes" id="UP001139477"/>
    </source>
</evidence>
<comment type="caution">
    <text evidence="6">The sequence shown here is derived from an EMBL/GenBank/DDBJ whole genome shotgun (WGS) entry which is preliminary data.</text>
</comment>
<keyword evidence="3" id="KW-0238">DNA-binding</keyword>
<organism evidence="6 7">
    <name type="scientific">Limimaricola litoreus</name>
    <dbReference type="NCBI Taxonomy" id="2955316"/>
    <lineage>
        <taxon>Bacteria</taxon>
        <taxon>Pseudomonadati</taxon>
        <taxon>Pseudomonadota</taxon>
        <taxon>Alphaproteobacteria</taxon>
        <taxon>Rhodobacterales</taxon>
        <taxon>Paracoccaceae</taxon>
        <taxon>Limimaricola</taxon>
    </lineage>
</organism>
<dbReference type="PANTHER" id="PTHR30537">
    <property type="entry name" value="HTH-TYPE TRANSCRIPTIONAL REGULATOR"/>
    <property type="match status" value="1"/>
</dbReference>
<dbReference type="GO" id="GO:0003677">
    <property type="term" value="F:DNA binding"/>
    <property type="evidence" value="ECO:0007669"/>
    <property type="project" value="UniProtKB-KW"/>
</dbReference>
<dbReference type="EMBL" id="JAMYXC010000210">
    <property type="protein sequence ID" value="MCP1169509.1"/>
    <property type="molecule type" value="Genomic_DNA"/>
</dbReference>
<reference evidence="6" key="1">
    <citation type="submission" date="2022-06" db="EMBL/GenBank/DDBJ databases">
        <title>Limimaricola sediminis sp. nov., isolated from an intertidal sediment.</title>
        <authorList>
            <person name="Shao X."/>
        </authorList>
    </citation>
    <scope>NUCLEOTIDE SEQUENCE</scope>
    <source>
        <strain evidence="6">ASW11-118</strain>
    </source>
</reference>
<dbReference type="Pfam" id="PF03466">
    <property type="entry name" value="LysR_substrate"/>
    <property type="match status" value="1"/>
</dbReference>
<evidence type="ECO:0000256" key="1">
    <source>
        <dbReference type="ARBA" id="ARBA00009437"/>
    </source>
</evidence>
<dbReference type="InterPro" id="IPR036388">
    <property type="entry name" value="WH-like_DNA-bd_sf"/>
</dbReference>
<evidence type="ECO:0000256" key="3">
    <source>
        <dbReference type="ARBA" id="ARBA00023125"/>
    </source>
</evidence>
<dbReference type="InterPro" id="IPR000847">
    <property type="entry name" value="LysR_HTH_N"/>
</dbReference>
<accession>A0A9X2FSS3</accession>
<protein>
    <submittedName>
        <fullName evidence="6">LysR substrate-binding domain-containing protein</fullName>
    </submittedName>
</protein>
<dbReference type="Gene3D" id="3.40.190.10">
    <property type="entry name" value="Periplasmic binding protein-like II"/>
    <property type="match status" value="2"/>
</dbReference>
<dbReference type="Proteomes" id="UP001139477">
    <property type="component" value="Unassembled WGS sequence"/>
</dbReference>
<sequence>MAKPYTAHMDTSRLPPLRALVAFQTVARCGSFTRAADRLAMTQSGISRQIAQLESFLGAALFERQPSGVALTRIGEDYAKEVGRALDALQSLEAGNIGRRGRDQVTIACSRGVADLWMIPRLADLRAAFPALDLKLIVNDFFQQMRHDEYDLAIYYRPTRPGDHIVDVLGPEEMLPVMAPGAMPLAGHPAPTILAVEETHKEWTDWGNWLSAMGLELPEETMRWKLGDYHLSIEAARRGLGIAMGWTWIIAEDLRSGRLVPADERLLKANGAYYLMRPASRHQRQIARQVGDWLFESNRRPALSGAALQGASRSTP</sequence>
<dbReference type="AlphaFoldDB" id="A0A9X2FSS3"/>
<name>A0A9X2FSS3_9RHOB</name>
<dbReference type="GO" id="GO:0003700">
    <property type="term" value="F:DNA-binding transcription factor activity"/>
    <property type="evidence" value="ECO:0007669"/>
    <property type="project" value="InterPro"/>
</dbReference>
<gene>
    <name evidence="6" type="ORF">NHG85_13410</name>
</gene>
<dbReference type="SUPFAM" id="SSF53850">
    <property type="entry name" value="Periplasmic binding protein-like II"/>
    <property type="match status" value="1"/>
</dbReference>
<dbReference type="SUPFAM" id="SSF46785">
    <property type="entry name" value="Winged helix' DNA-binding domain"/>
    <property type="match status" value="1"/>
</dbReference>
<dbReference type="InterPro" id="IPR036390">
    <property type="entry name" value="WH_DNA-bd_sf"/>
</dbReference>
<dbReference type="InterPro" id="IPR005119">
    <property type="entry name" value="LysR_subst-bd"/>
</dbReference>
<evidence type="ECO:0000313" key="6">
    <source>
        <dbReference type="EMBL" id="MCP1169509.1"/>
    </source>
</evidence>
<feature type="domain" description="HTH lysR-type" evidence="5">
    <location>
        <begin position="15"/>
        <end position="72"/>
    </location>
</feature>
<dbReference type="PRINTS" id="PR00039">
    <property type="entry name" value="HTHLYSR"/>
</dbReference>
<dbReference type="FunFam" id="1.10.10.10:FF:000001">
    <property type="entry name" value="LysR family transcriptional regulator"/>
    <property type="match status" value="1"/>
</dbReference>
<keyword evidence="4" id="KW-0804">Transcription</keyword>
<evidence type="ECO:0000256" key="4">
    <source>
        <dbReference type="ARBA" id="ARBA00023163"/>
    </source>
</evidence>
<dbReference type="PANTHER" id="PTHR30537:SF5">
    <property type="entry name" value="HTH-TYPE TRANSCRIPTIONAL ACTIVATOR TTDR-RELATED"/>
    <property type="match status" value="1"/>
</dbReference>
<dbReference type="InterPro" id="IPR058163">
    <property type="entry name" value="LysR-type_TF_proteobact-type"/>
</dbReference>
<keyword evidence="7" id="KW-1185">Reference proteome</keyword>